<protein>
    <submittedName>
        <fullName evidence="2">Uncharacterized protein</fullName>
    </submittedName>
</protein>
<reference evidence="2 3" key="2">
    <citation type="journal article" date="2014" name="FEMS Microbiol. Lett.">
        <title>Draft genomic DNA sequence of the facultatively methylotrophic bacterium Acidomonas methanolica type strain MB58.</title>
        <authorList>
            <person name="Higashiura N."/>
            <person name="Hadano H."/>
            <person name="Hirakawa H."/>
            <person name="Matsutani M."/>
            <person name="Takabe S."/>
            <person name="Matsushita K."/>
            <person name="Azuma Y."/>
        </authorList>
    </citation>
    <scope>NUCLEOTIDE SEQUENCE [LARGE SCALE GENOMIC DNA]</scope>
    <source>
        <strain evidence="2 3">MB58</strain>
    </source>
</reference>
<gene>
    <name evidence="2" type="ORF">Amme_023_003</name>
</gene>
<evidence type="ECO:0000313" key="3">
    <source>
        <dbReference type="Proteomes" id="UP000019760"/>
    </source>
</evidence>
<name>A0A023D3Q6_ACIMT</name>
<keyword evidence="3" id="KW-1185">Reference proteome</keyword>
<evidence type="ECO:0000256" key="1">
    <source>
        <dbReference type="SAM" id="MobiDB-lite"/>
    </source>
</evidence>
<comment type="caution">
    <text evidence="2">The sequence shown here is derived from an EMBL/GenBank/DDBJ whole genome shotgun (WGS) entry which is preliminary data.</text>
</comment>
<accession>A0A023D3Q6</accession>
<feature type="compositionally biased region" description="Basic and acidic residues" evidence="1">
    <location>
        <begin position="20"/>
        <end position="29"/>
    </location>
</feature>
<organism evidence="2 3">
    <name type="scientific">Acidomonas methanolica NBRC 104435</name>
    <dbReference type="NCBI Taxonomy" id="1231351"/>
    <lineage>
        <taxon>Bacteria</taxon>
        <taxon>Pseudomonadati</taxon>
        <taxon>Pseudomonadota</taxon>
        <taxon>Alphaproteobacteria</taxon>
        <taxon>Acetobacterales</taxon>
        <taxon>Acetobacteraceae</taxon>
        <taxon>Acidomonas</taxon>
    </lineage>
</organism>
<dbReference type="Proteomes" id="UP000019760">
    <property type="component" value="Unassembled WGS sequence"/>
</dbReference>
<proteinExistence type="predicted"/>
<sequence>MGAIGDVDRAERLAALQRQTRLDPHDIAPADRSGGGRLEKGSGADLLHLFRFPALWNGKPPPMAPGAAKRNLRRGAGADGRQKIIITVKERIVSLTC</sequence>
<dbReference type="AlphaFoldDB" id="A0A023D3Q6"/>
<dbReference type="EMBL" id="BAND01000023">
    <property type="protein sequence ID" value="GAJ28410.1"/>
    <property type="molecule type" value="Genomic_DNA"/>
</dbReference>
<feature type="region of interest" description="Disordered" evidence="1">
    <location>
        <begin position="18"/>
        <end position="38"/>
    </location>
</feature>
<reference evidence="3" key="1">
    <citation type="journal article" date="2014" name="FEMS Microbiol. Lett.">
        <title>Draft Genomic DNA Sequence of the Facultatively Methylotrophic Bacterium Acidomonas methanolica type strain MB58.</title>
        <authorList>
            <person name="Higashiura N."/>
            <person name="Hadano H."/>
            <person name="Hirakawa H."/>
            <person name="Matsutani M."/>
            <person name="Takabe S."/>
            <person name="Matsushita K."/>
            <person name="Azuma Y."/>
        </authorList>
    </citation>
    <scope>NUCLEOTIDE SEQUENCE [LARGE SCALE GENOMIC DNA]</scope>
    <source>
        <strain evidence="3">MB58</strain>
    </source>
</reference>
<evidence type="ECO:0000313" key="2">
    <source>
        <dbReference type="EMBL" id="GAJ28410.1"/>
    </source>
</evidence>